<dbReference type="Pfam" id="PF13424">
    <property type="entry name" value="TPR_12"/>
    <property type="match status" value="2"/>
</dbReference>
<dbReference type="GeneID" id="27341251"/>
<organism evidence="10 11">
    <name type="scientific">Cladophialophora immunda</name>
    <dbReference type="NCBI Taxonomy" id="569365"/>
    <lineage>
        <taxon>Eukaryota</taxon>
        <taxon>Fungi</taxon>
        <taxon>Dikarya</taxon>
        <taxon>Ascomycota</taxon>
        <taxon>Pezizomycotina</taxon>
        <taxon>Eurotiomycetes</taxon>
        <taxon>Chaetothyriomycetidae</taxon>
        <taxon>Chaetothyriales</taxon>
        <taxon>Herpotrichiellaceae</taxon>
        <taxon>Cladophialophora</taxon>
    </lineage>
</organism>
<gene>
    <name evidence="10" type="ORF">PV07_02057</name>
</gene>
<dbReference type="OrthoDB" id="5342314at2759"/>
<dbReference type="PANTHER" id="PTHR48182:SF2">
    <property type="entry name" value="PROTEIN SERAC1"/>
    <property type="match status" value="1"/>
</dbReference>
<evidence type="ECO:0000259" key="9">
    <source>
        <dbReference type="Pfam" id="PF05057"/>
    </source>
</evidence>
<dbReference type="Pfam" id="PF13374">
    <property type="entry name" value="TPR_10"/>
    <property type="match status" value="2"/>
</dbReference>
<feature type="domain" description="NB-ARC" evidence="8">
    <location>
        <begin position="316"/>
        <end position="447"/>
    </location>
</feature>
<dbReference type="Pfam" id="PF00931">
    <property type="entry name" value="NB-ARC"/>
    <property type="match status" value="1"/>
</dbReference>
<dbReference type="Gene3D" id="3.40.50.1820">
    <property type="entry name" value="alpha/beta hydrolase"/>
    <property type="match status" value="1"/>
</dbReference>
<comment type="similarity">
    <text evidence="4">Belongs to the putative lipase ROG1 family.</text>
</comment>
<dbReference type="HOGENOM" id="CLU_000288_125_13_1"/>
<sequence length="984" mass="111063">MVLRVVYRAQGPTTSSSIDVVAVHGLGGDLVNTWTHPKSKKFWLQDFLPLQIPDARVLTFGYNADAAFGQSTGEIVDHAKSLLSSLVDKREEQDEIQRPLVFVAHSLGGIVVKQALFQAKLEPRYESIRDATVGLIFLGTPHRGSGKATYGKVLASVAQFVSHHPPPRLLTALQTNSDALFRLTTDFRFQVPDYQVYSFYEQRSMPGFSSLIVEKNSALLEVHHEEQIPVDADHSAMCKFETEDDDTFEKIYKRIRRMRDSPRYTTMHDLVSNNSYFLVPHLLSTFFTGREDELRSLSAAFAGRHPLQGHHQRRFVLFGLGGSGKTQICLSYVQSHRERYWGIFWVDASSDDRLQQDFAQIAQLLQVDETVDCVKRRLANAAQTWLLVLDNADDPDLSLSPYLPAGNRGDIIITSRNPTCQQYNTVGYRHVRQLSSDDSVSLLNKIIYGSSNSSELDTHLLQEIVETLGCLALAIVQAGAYIRETSCSLYKYLEIYQSRKTSILQRVPKHVATGYQYSVYATWQLSADMIQSREEAVPCYATRILKLLGFLHHDRVSLQMFYTNGCRSQGSRFLGYLPFRKEASEPFDYQRLVQLSFGLLASFSLITTNQDTSVSLHPLVHEWCRDRMTNEEQHSSYRLALSLLTCSTEWEDSSESYQSRRALVPHIQELLGLKDLVGDLSEAEKLQTWPYLALILSENGLATQAIDLTTEMLKIAQSVLGESGSWTLWLMKALADQYRKAGRREEALRLAQEVSERYKTSLGLDDSRTIGSLNCLANCYSDTGQHAEALHLTEEVVRLLKIKLGESHKDTLGAMQNLAIHYSRAGREMEALKLTEEVLEHRKGKFGQDHPQTLASMQILANQWYKVGRRGDALQLTEEVVKRRADKLGFDHPDTLASTAELAQLYRQAGRQAEAMRLMEELRGLLKVKLGDDHPDTLASMEFLASNVDEGETKHLKPQSSHGLRKGGNLVRKLFRLKLIAGPP</sequence>
<evidence type="ECO:0000256" key="5">
    <source>
        <dbReference type="ARBA" id="ARBA00022824"/>
    </source>
</evidence>
<keyword evidence="11" id="KW-1185">Reference proteome</keyword>
<dbReference type="Gene3D" id="3.40.50.300">
    <property type="entry name" value="P-loop containing nucleotide triphosphate hydrolases"/>
    <property type="match status" value="1"/>
</dbReference>
<dbReference type="InterPro" id="IPR052374">
    <property type="entry name" value="SERAC1"/>
</dbReference>
<dbReference type="InterPro" id="IPR007751">
    <property type="entry name" value="DUF676_lipase-like"/>
</dbReference>
<proteinExistence type="inferred from homology"/>
<dbReference type="InterPro" id="IPR029058">
    <property type="entry name" value="AB_hydrolase_fold"/>
</dbReference>
<evidence type="ECO:0000256" key="6">
    <source>
        <dbReference type="ARBA" id="ARBA00023128"/>
    </source>
</evidence>
<dbReference type="GO" id="GO:0016020">
    <property type="term" value="C:membrane"/>
    <property type="evidence" value="ECO:0007669"/>
    <property type="project" value="UniProtKB-SubCell"/>
</dbReference>
<dbReference type="Pfam" id="PF05057">
    <property type="entry name" value="DUF676"/>
    <property type="match status" value="1"/>
</dbReference>
<evidence type="ECO:0000256" key="4">
    <source>
        <dbReference type="ARBA" id="ARBA00007920"/>
    </source>
</evidence>
<dbReference type="EMBL" id="KN847040">
    <property type="protein sequence ID" value="KIW35358.1"/>
    <property type="molecule type" value="Genomic_DNA"/>
</dbReference>
<dbReference type="RefSeq" id="XP_016255574.1">
    <property type="nucleotide sequence ID" value="XM_016388646.1"/>
</dbReference>
<accession>A0A0D2CW82</accession>
<dbReference type="GO" id="GO:0043531">
    <property type="term" value="F:ADP binding"/>
    <property type="evidence" value="ECO:0007669"/>
    <property type="project" value="InterPro"/>
</dbReference>
<dbReference type="InterPro" id="IPR027417">
    <property type="entry name" value="P-loop_NTPase"/>
</dbReference>
<dbReference type="GO" id="GO:0005783">
    <property type="term" value="C:endoplasmic reticulum"/>
    <property type="evidence" value="ECO:0007669"/>
    <property type="project" value="UniProtKB-SubCell"/>
</dbReference>
<evidence type="ECO:0000256" key="2">
    <source>
        <dbReference type="ARBA" id="ARBA00004240"/>
    </source>
</evidence>
<dbReference type="Gene3D" id="1.25.40.10">
    <property type="entry name" value="Tetratricopeptide repeat domain"/>
    <property type="match status" value="2"/>
</dbReference>
<evidence type="ECO:0008006" key="12">
    <source>
        <dbReference type="Google" id="ProtNLM"/>
    </source>
</evidence>
<dbReference type="GO" id="GO:0005739">
    <property type="term" value="C:mitochondrion"/>
    <property type="evidence" value="ECO:0007669"/>
    <property type="project" value="UniProtKB-SubCell"/>
</dbReference>
<dbReference type="PANTHER" id="PTHR48182">
    <property type="entry name" value="PROTEIN SERAC1"/>
    <property type="match status" value="1"/>
</dbReference>
<keyword evidence="7" id="KW-0472">Membrane</keyword>
<evidence type="ECO:0000256" key="7">
    <source>
        <dbReference type="ARBA" id="ARBA00023136"/>
    </source>
</evidence>
<evidence type="ECO:0000313" key="10">
    <source>
        <dbReference type="EMBL" id="KIW35358.1"/>
    </source>
</evidence>
<evidence type="ECO:0000256" key="1">
    <source>
        <dbReference type="ARBA" id="ARBA00004173"/>
    </source>
</evidence>
<dbReference type="AlphaFoldDB" id="A0A0D2CW82"/>
<evidence type="ECO:0000313" key="11">
    <source>
        <dbReference type="Proteomes" id="UP000054466"/>
    </source>
</evidence>
<evidence type="ECO:0000259" key="8">
    <source>
        <dbReference type="Pfam" id="PF00931"/>
    </source>
</evidence>
<reference evidence="10 11" key="1">
    <citation type="submission" date="2015-01" db="EMBL/GenBank/DDBJ databases">
        <title>The Genome Sequence of Cladophialophora immunda CBS83496.</title>
        <authorList>
            <consortium name="The Broad Institute Genomics Platform"/>
            <person name="Cuomo C."/>
            <person name="de Hoog S."/>
            <person name="Gorbushina A."/>
            <person name="Stielow B."/>
            <person name="Teixiera M."/>
            <person name="Abouelleil A."/>
            <person name="Chapman S.B."/>
            <person name="Priest M."/>
            <person name="Young S.K."/>
            <person name="Wortman J."/>
            <person name="Nusbaum C."/>
            <person name="Birren B."/>
        </authorList>
    </citation>
    <scope>NUCLEOTIDE SEQUENCE [LARGE SCALE GENOMIC DNA]</scope>
    <source>
        <strain evidence="10 11">CBS 83496</strain>
    </source>
</reference>
<dbReference type="SUPFAM" id="SSF53474">
    <property type="entry name" value="alpha/beta-Hydrolases"/>
    <property type="match status" value="1"/>
</dbReference>
<dbReference type="VEuPathDB" id="FungiDB:PV07_02057"/>
<feature type="domain" description="DUF676" evidence="9">
    <location>
        <begin position="20"/>
        <end position="148"/>
    </location>
</feature>
<keyword evidence="5" id="KW-0256">Endoplasmic reticulum</keyword>
<keyword evidence="6" id="KW-0496">Mitochondrion</keyword>
<protein>
    <recommendedName>
        <fullName evidence="12">NB-ARC domain-containing protein</fullName>
    </recommendedName>
</protein>
<dbReference type="Proteomes" id="UP000054466">
    <property type="component" value="Unassembled WGS sequence"/>
</dbReference>
<dbReference type="SUPFAM" id="SSF52540">
    <property type="entry name" value="P-loop containing nucleoside triphosphate hydrolases"/>
    <property type="match status" value="1"/>
</dbReference>
<name>A0A0D2CW82_9EURO</name>
<dbReference type="InterPro" id="IPR011990">
    <property type="entry name" value="TPR-like_helical_dom_sf"/>
</dbReference>
<evidence type="ECO:0000256" key="3">
    <source>
        <dbReference type="ARBA" id="ARBA00004370"/>
    </source>
</evidence>
<dbReference type="SUPFAM" id="SSF48452">
    <property type="entry name" value="TPR-like"/>
    <property type="match status" value="2"/>
</dbReference>
<dbReference type="InterPro" id="IPR002182">
    <property type="entry name" value="NB-ARC"/>
</dbReference>
<comment type="subcellular location">
    <subcellularLocation>
        <location evidence="2">Endoplasmic reticulum</location>
    </subcellularLocation>
    <subcellularLocation>
        <location evidence="3">Membrane</location>
    </subcellularLocation>
    <subcellularLocation>
        <location evidence="1">Mitochondrion</location>
    </subcellularLocation>
</comment>